<evidence type="ECO:0000259" key="3">
    <source>
        <dbReference type="Pfam" id="PF13464"/>
    </source>
</evidence>
<reference evidence="5" key="1">
    <citation type="journal article" date="2019" name="Int. J. Syst. Evol. Microbiol.">
        <title>The Global Catalogue of Microorganisms (GCM) 10K type strain sequencing project: providing services to taxonomists for standard genome sequencing and annotation.</title>
        <authorList>
            <consortium name="The Broad Institute Genomics Platform"/>
            <consortium name="The Broad Institute Genome Sequencing Center for Infectious Disease"/>
            <person name="Wu L."/>
            <person name="Ma J."/>
        </authorList>
    </citation>
    <scope>NUCLEOTIDE SEQUENCE [LARGE SCALE GENOMIC DNA]</scope>
    <source>
        <strain evidence="5">CGMCC 1.10131</strain>
    </source>
</reference>
<comment type="caution">
    <text evidence="4">The sequence shown here is derived from an EMBL/GenBank/DDBJ whole genome shotgun (WGS) entry which is preliminary data.</text>
</comment>
<feature type="domain" description="Cytoskeleton protein RodZ-like C-terminal" evidence="3">
    <location>
        <begin position="124"/>
        <end position="184"/>
    </location>
</feature>
<evidence type="ECO:0000313" key="5">
    <source>
        <dbReference type="Proteomes" id="UP000651977"/>
    </source>
</evidence>
<dbReference type="Proteomes" id="UP000651977">
    <property type="component" value="Unassembled WGS sequence"/>
</dbReference>
<protein>
    <recommendedName>
        <fullName evidence="3">Cytoskeleton protein RodZ-like C-terminal domain-containing protein</fullName>
    </recommendedName>
</protein>
<proteinExistence type="predicted"/>
<dbReference type="InterPro" id="IPR025194">
    <property type="entry name" value="RodZ-like_C"/>
</dbReference>
<feature type="signal peptide" evidence="2">
    <location>
        <begin position="1"/>
        <end position="18"/>
    </location>
</feature>
<feature type="chain" id="PRO_5047207266" description="Cytoskeleton protein RodZ-like C-terminal domain-containing protein" evidence="2">
    <location>
        <begin position="19"/>
        <end position="193"/>
    </location>
</feature>
<dbReference type="RefSeq" id="WP_157051660.1">
    <property type="nucleotide sequence ID" value="NZ_BMDY01000005.1"/>
</dbReference>
<evidence type="ECO:0000256" key="1">
    <source>
        <dbReference type="SAM" id="MobiDB-lite"/>
    </source>
</evidence>
<keyword evidence="2" id="KW-0732">Signal</keyword>
<gene>
    <name evidence="4" type="ORF">GCM10007414_11830</name>
</gene>
<evidence type="ECO:0000256" key="2">
    <source>
        <dbReference type="SAM" id="SignalP"/>
    </source>
</evidence>
<dbReference type="EMBL" id="BMDY01000005">
    <property type="protein sequence ID" value="GGB00287.1"/>
    <property type="molecule type" value="Genomic_DNA"/>
</dbReference>
<feature type="region of interest" description="Disordered" evidence="1">
    <location>
        <begin position="41"/>
        <end position="80"/>
    </location>
</feature>
<accession>A0ABQ1HZE2</accession>
<feature type="compositionally biased region" description="Pro residues" evidence="1">
    <location>
        <begin position="47"/>
        <end position="80"/>
    </location>
</feature>
<sequence length="193" mass="22077">MRSKLCWLILCLSFSLYAEMSDMDFEDVDIDSFEEEWPAEPELPIEPTEPQPELPIEPTEPTPELPIEPSPVPPVEPSPRPPGTIIIPPPIWWLQDPWDYWYPSDYPRALYQSASLAITSFDTVRLRVVDADRRTLYDAKMEANQSLRWQGQAPFAISVGDVAAITLYYQDVKVDLSEYPQGQASYFQVPANQ</sequence>
<dbReference type="Pfam" id="PF13464">
    <property type="entry name" value="RodZ_C"/>
    <property type="match status" value="1"/>
</dbReference>
<organism evidence="4 5">
    <name type="scientific">Agarivorans gilvus</name>
    <dbReference type="NCBI Taxonomy" id="680279"/>
    <lineage>
        <taxon>Bacteria</taxon>
        <taxon>Pseudomonadati</taxon>
        <taxon>Pseudomonadota</taxon>
        <taxon>Gammaproteobacteria</taxon>
        <taxon>Alteromonadales</taxon>
        <taxon>Alteromonadaceae</taxon>
        <taxon>Agarivorans</taxon>
    </lineage>
</organism>
<keyword evidence="5" id="KW-1185">Reference proteome</keyword>
<evidence type="ECO:0000313" key="4">
    <source>
        <dbReference type="EMBL" id="GGB00287.1"/>
    </source>
</evidence>
<name>A0ABQ1HZE2_9ALTE</name>